<comment type="subcellular location">
    <subcellularLocation>
        <location evidence="1">Periplasm</location>
    </subcellularLocation>
</comment>
<reference evidence="7" key="1">
    <citation type="submission" date="2016-06" db="EMBL/GenBank/DDBJ databases">
        <authorList>
            <person name="Varghese N."/>
            <person name="Submissions Spin"/>
        </authorList>
    </citation>
    <scope>NUCLEOTIDE SEQUENCE [LARGE SCALE GENOMIC DNA]</scope>
    <source>
        <strain evidence="7">DSM 44983</strain>
    </source>
</reference>
<protein>
    <submittedName>
        <fullName evidence="6">NitT/TauT family transport system substrate-binding protein</fullName>
    </submittedName>
</protein>
<keyword evidence="3 4" id="KW-0732">Signal</keyword>
<gene>
    <name evidence="6" type="ORF">GA0070623_0246</name>
</gene>
<dbReference type="AlphaFoldDB" id="A0A1C5GSQ6"/>
<proteinExistence type="inferred from homology"/>
<sequence>MTTKRITTIKTKGVIAALLGASLLLGTAACGDDAESTGAGGADKVTVNSLEILSLAPMMVADAKGFFGKHQVEVEFSNADIYSRLAVQGQGKLDVNIPGTGGALFNAVNQGLRVRAVADRQQYRCASDNLLLARTQAFDGGLKSVADLKGKKVAILAKGSTTEYWLDRALGEVGLKQSDLGQIVTLSYPDTANALKSGAVDAGFLVQPLAYQLITDGQAKRVLAMNEVAPNQEQGLITMSQDFISKRPEVAARWMAGWLEGVRYYQDPANKDDVISIVAERTKVPAATISKLYGTDQWPYMDPNGRVDTATVAAEDGKWLLDNKIIEKLPEVGEWHDGSVVDAALKIVGEVPANRDCGGVQKLES</sequence>
<feature type="domain" description="SsuA/THI5-like" evidence="5">
    <location>
        <begin position="56"/>
        <end position="266"/>
    </location>
</feature>
<dbReference type="PANTHER" id="PTHR30024">
    <property type="entry name" value="ALIPHATIC SULFONATES-BINDING PROTEIN-RELATED"/>
    <property type="match status" value="1"/>
</dbReference>
<organism evidence="6 7">
    <name type="scientific">Micromonospora rifamycinica</name>
    <dbReference type="NCBI Taxonomy" id="291594"/>
    <lineage>
        <taxon>Bacteria</taxon>
        <taxon>Bacillati</taxon>
        <taxon>Actinomycetota</taxon>
        <taxon>Actinomycetes</taxon>
        <taxon>Micromonosporales</taxon>
        <taxon>Micromonosporaceae</taxon>
        <taxon>Micromonospora</taxon>
    </lineage>
</organism>
<dbReference type="PROSITE" id="PS51257">
    <property type="entry name" value="PROKAR_LIPOPROTEIN"/>
    <property type="match status" value="1"/>
</dbReference>
<dbReference type="Proteomes" id="UP000198226">
    <property type="component" value="Chromosome I"/>
</dbReference>
<dbReference type="OrthoDB" id="174578at2"/>
<keyword evidence="7" id="KW-1185">Reference proteome</keyword>
<evidence type="ECO:0000313" key="7">
    <source>
        <dbReference type="Proteomes" id="UP000198226"/>
    </source>
</evidence>
<dbReference type="SUPFAM" id="SSF53850">
    <property type="entry name" value="Periplasmic binding protein-like II"/>
    <property type="match status" value="1"/>
</dbReference>
<evidence type="ECO:0000256" key="2">
    <source>
        <dbReference type="ARBA" id="ARBA00010742"/>
    </source>
</evidence>
<accession>A0A1C5GSQ6</accession>
<evidence type="ECO:0000256" key="3">
    <source>
        <dbReference type="ARBA" id="ARBA00022729"/>
    </source>
</evidence>
<dbReference type="GO" id="GO:0042597">
    <property type="term" value="C:periplasmic space"/>
    <property type="evidence" value="ECO:0007669"/>
    <property type="project" value="UniProtKB-SubCell"/>
</dbReference>
<dbReference type="EMBL" id="LT607752">
    <property type="protein sequence ID" value="SCG36794.1"/>
    <property type="molecule type" value="Genomic_DNA"/>
</dbReference>
<name>A0A1C5GSQ6_9ACTN</name>
<feature type="chain" id="PRO_5008716956" evidence="4">
    <location>
        <begin position="32"/>
        <end position="365"/>
    </location>
</feature>
<evidence type="ECO:0000259" key="5">
    <source>
        <dbReference type="Pfam" id="PF09084"/>
    </source>
</evidence>
<dbReference type="Gene3D" id="3.40.190.10">
    <property type="entry name" value="Periplasmic binding protein-like II"/>
    <property type="match status" value="1"/>
</dbReference>
<evidence type="ECO:0000256" key="1">
    <source>
        <dbReference type="ARBA" id="ARBA00004418"/>
    </source>
</evidence>
<dbReference type="PANTHER" id="PTHR30024:SF47">
    <property type="entry name" value="TAURINE-BINDING PERIPLASMIC PROTEIN"/>
    <property type="match status" value="1"/>
</dbReference>
<comment type="similarity">
    <text evidence="2">Belongs to the bacterial solute-binding protein SsuA/TauA family.</text>
</comment>
<evidence type="ECO:0000313" key="6">
    <source>
        <dbReference type="EMBL" id="SCG36794.1"/>
    </source>
</evidence>
<dbReference type="InterPro" id="IPR015168">
    <property type="entry name" value="SsuA/THI5"/>
</dbReference>
<evidence type="ECO:0000256" key="4">
    <source>
        <dbReference type="SAM" id="SignalP"/>
    </source>
</evidence>
<dbReference type="Pfam" id="PF09084">
    <property type="entry name" value="NMT1"/>
    <property type="match status" value="1"/>
</dbReference>
<feature type="signal peptide" evidence="4">
    <location>
        <begin position="1"/>
        <end position="31"/>
    </location>
</feature>
<dbReference type="RefSeq" id="WP_084261599.1">
    <property type="nucleotide sequence ID" value="NZ_LRMV01000225.1"/>
</dbReference>